<dbReference type="Proteomes" id="UP000317369">
    <property type="component" value="Chromosome"/>
</dbReference>
<keyword evidence="3" id="KW-0808">Transferase</keyword>
<keyword evidence="3" id="KW-0548">Nucleotidyltransferase</keyword>
<dbReference type="PROSITE" id="PS51084">
    <property type="entry name" value="HIT_2"/>
    <property type="match status" value="1"/>
</dbReference>
<keyword evidence="4" id="KW-1185">Reference proteome</keyword>
<dbReference type="InterPro" id="IPR036265">
    <property type="entry name" value="HIT-like_sf"/>
</dbReference>
<gene>
    <name evidence="3" type="ORF">KS4_18520</name>
</gene>
<organism evidence="3 4">
    <name type="scientific">Poriferisphaera corsica</name>
    <dbReference type="NCBI Taxonomy" id="2528020"/>
    <lineage>
        <taxon>Bacteria</taxon>
        <taxon>Pseudomonadati</taxon>
        <taxon>Planctomycetota</taxon>
        <taxon>Phycisphaerae</taxon>
        <taxon>Phycisphaerales</taxon>
        <taxon>Phycisphaeraceae</taxon>
        <taxon>Poriferisphaera</taxon>
    </lineage>
</organism>
<feature type="domain" description="HIT" evidence="2">
    <location>
        <begin position="39"/>
        <end position="153"/>
    </location>
</feature>
<sequence>MNEKNLWAPWRISYIQSLESEGDQTSRQNTEGPKPNRCFLCEASEIDDTGGLPKDQLVLHHSHSCLIMLNRFPYSNGHLLIAPFDHVADIDDLNIEQRSDLFEMTNIANKAVRIAMNPQGVNIGINLGRCAGAGVPGHVHVHVVPRWEGDVNFMQVVGDVRVIPQSLEESCKVLKAAIDQVLQK</sequence>
<dbReference type="PANTHER" id="PTHR42997">
    <property type="entry name" value="HIT FAMILY HYDROLASE"/>
    <property type="match status" value="1"/>
</dbReference>
<dbReference type="InterPro" id="IPR011146">
    <property type="entry name" value="HIT-like"/>
</dbReference>
<name>A0A517YU72_9BACT</name>
<evidence type="ECO:0000313" key="3">
    <source>
        <dbReference type="EMBL" id="QDU33794.1"/>
    </source>
</evidence>
<evidence type="ECO:0000256" key="1">
    <source>
        <dbReference type="PROSITE-ProRule" id="PRU00464"/>
    </source>
</evidence>
<dbReference type="EMBL" id="CP036425">
    <property type="protein sequence ID" value="QDU33794.1"/>
    <property type="molecule type" value="Genomic_DNA"/>
</dbReference>
<accession>A0A517YU72</accession>
<evidence type="ECO:0000259" key="2">
    <source>
        <dbReference type="PROSITE" id="PS51084"/>
    </source>
</evidence>
<dbReference type="AlphaFoldDB" id="A0A517YU72"/>
<dbReference type="SUPFAM" id="SSF54197">
    <property type="entry name" value="HIT-like"/>
    <property type="match status" value="1"/>
</dbReference>
<feature type="short sequence motif" description="Histidine triad motif" evidence="1">
    <location>
        <begin position="138"/>
        <end position="142"/>
    </location>
</feature>
<protein>
    <submittedName>
        <fullName evidence="3">AP-4-A phosphorylase</fullName>
        <ecNumber evidence="3">2.7.7.53</ecNumber>
    </submittedName>
</protein>
<dbReference type="KEGG" id="pcor:KS4_18520"/>
<evidence type="ECO:0000313" key="4">
    <source>
        <dbReference type="Proteomes" id="UP000317369"/>
    </source>
</evidence>
<dbReference type="GO" id="GO:0003877">
    <property type="term" value="F:ATP:ADP adenylyltransferase activity"/>
    <property type="evidence" value="ECO:0007669"/>
    <property type="project" value="UniProtKB-EC"/>
</dbReference>
<dbReference type="Gene3D" id="3.30.428.10">
    <property type="entry name" value="HIT-like"/>
    <property type="match status" value="1"/>
</dbReference>
<reference evidence="3 4" key="1">
    <citation type="submission" date="2019-02" db="EMBL/GenBank/DDBJ databases">
        <title>Deep-cultivation of Planctomycetes and their phenomic and genomic characterization uncovers novel biology.</title>
        <authorList>
            <person name="Wiegand S."/>
            <person name="Jogler M."/>
            <person name="Boedeker C."/>
            <person name="Pinto D."/>
            <person name="Vollmers J."/>
            <person name="Rivas-Marin E."/>
            <person name="Kohn T."/>
            <person name="Peeters S.H."/>
            <person name="Heuer A."/>
            <person name="Rast P."/>
            <person name="Oberbeckmann S."/>
            <person name="Bunk B."/>
            <person name="Jeske O."/>
            <person name="Meyerdierks A."/>
            <person name="Storesund J.E."/>
            <person name="Kallscheuer N."/>
            <person name="Luecker S."/>
            <person name="Lage O.M."/>
            <person name="Pohl T."/>
            <person name="Merkel B.J."/>
            <person name="Hornburger P."/>
            <person name="Mueller R.-W."/>
            <person name="Bruemmer F."/>
            <person name="Labrenz M."/>
            <person name="Spormann A.M."/>
            <person name="Op den Camp H."/>
            <person name="Overmann J."/>
            <person name="Amann R."/>
            <person name="Jetten M.S.M."/>
            <person name="Mascher T."/>
            <person name="Medema M.H."/>
            <person name="Devos D.P."/>
            <person name="Kaster A.-K."/>
            <person name="Ovreas L."/>
            <person name="Rohde M."/>
            <person name="Galperin M.Y."/>
            <person name="Jogler C."/>
        </authorList>
    </citation>
    <scope>NUCLEOTIDE SEQUENCE [LARGE SCALE GENOMIC DNA]</scope>
    <source>
        <strain evidence="3 4">KS4</strain>
    </source>
</reference>
<proteinExistence type="predicted"/>
<dbReference type="InterPro" id="IPR052908">
    <property type="entry name" value="AP-4-A_phosphorylase"/>
</dbReference>
<dbReference type="EC" id="2.7.7.53" evidence="3"/>
<dbReference type="Pfam" id="PF01230">
    <property type="entry name" value="HIT"/>
    <property type="match status" value="1"/>
</dbReference>
<dbReference type="PANTHER" id="PTHR42997:SF1">
    <property type="entry name" value="AP-4-A PHOSPHORYLASE"/>
    <property type="match status" value="1"/>
</dbReference>